<evidence type="ECO:0000313" key="3">
    <source>
        <dbReference type="EMBL" id="GAA1792507.1"/>
    </source>
</evidence>
<evidence type="ECO:0000313" key="4">
    <source>
        <dbReference type="Proteomes" id="UP001499938"/>
    </source>
</evidence>
<accession>A0ABN2LL43</accession>
<dbReference type="EMBL" id="BAAAPO010000026">
    <property type="protein sequence ID" value="GAA1792507.1"/>
    <property type="molecule type" value="Genomic_DNA"/>
</dbReference>
<feature type="region of interest" description="Disordered" evidence="1">
    <location>
        <begin position="223"/>
        <end position="274"/>
    </location>
</feature>
<comment type="caution">
    <text evidence="3">The sequence shown here is derived from an EMBL/GenBank/DDBJ whole genome shotgun (WGS) entry which is preliminary data.</text>
</comment>
<feature type="compositionally biased region" description="Polar residues" evidence="1">
    <location>
        <begin position="264"/>
        <end position="274"/>
    </location>
</feature>
<reference evidence="3 4" key="1">
    <citation type="journal article" date="2019" name="Int. J. Syst. Evol. Microbiol.">
        <title>The Global Catalogue of Microorganisms (GCM) 10K type strain sequencing project: providing services to taxonomists for standard genome sequencing and annotation.</title>
        <authorList>
            <consortium name="The Broad Institute Genomics Platform"/>
            <consortium name="The Broad Institute Genome Sequencing Center for Infectious Disease"/>
            <person name="Wu L."/>
            <person name="Ma J."/>
        </authorList>
    </citation>
    <scope>NUCLEOTIDE SEQUENCE [LARGE SCALE GENOMIC DNA]</scope>
    <source>
        <strain evidence="3 4">JCM 15592</strain>
    </source>
</reference>
<feature type="region of interest" description="Disordered" evidence="1">
    <location>
        <begin position="31"/>
        <end position="91"/>
    </location>
</feature>
<dbReference type="Proteomes" id="UP001499938">
    <property type="component" value="Unassembled WGS sequence"/>
</dbReference>
<sequence>MASNKIGKGAVIASAAGLLMAGGGAIAYAASGDTSSASSSSTKTSSGLPSLSSGQGGSTAPGQNGMGQGRMGKGDGDHGMGGGHGHTPVTGDELTKVKAAITAKDSAITVTSVVKDDDGSYDAFGTKDGSPVMVQVSADLKTVEVGQGGRGPGGMGGGMGGHDHTPVTGDELTKVKAAITAKDSAVTVTSVVKDEDGSYDAFGTKDGQPVRVEVSADLKTVEIGQGGMGRGPRGGMGGPGMGMPGAPGQQGQQGGQGTLPVPTPSGSATNSATT</sequence>
<evidence type="ECO:0000256" key="2">
    <source>
        <dbReference type="SAM" id="SignalP"/>
    </source>
</evidence>
<evidence type="ECO:0000256" key="1">
    <source>
        <dbReference type="SAM" id="MobiDB-lite"/>
    </source>
</evidence>
<keyword evidence="4" id="KW-1185">Reference proteome</keyword>
<keyword evidence="2" id="KW-0732">Signal</keyword>
<protein>
    <submittedName>
        <fullName evidence="3">Uncharacterized protein</fullName>
    </submittedName>
</protein>
<organism evidence="3 4">
    <name type="scientific">Nostocoides veronense</name>
    <dbReference type="NCBI Taxonomy" id="330836"/>
    <lineage>
        <taxon>Bacteria</taxon>
        <taxon>Bacillati</taxon>
        <taxon>Actinomycetota</taxon>
        <taxon>Actinomycetes</taxon>
        <taxon>Micrococcales</taxon>
        <taxon>Intrasporangiaceae</taxon>
        <taxon>Nostocoides</taxon>
    </lineage>
</organism>
<name>A0ABN2LL43_9MICO</name>
<dbReference type="RefSeq" id="WP_344083467.1">
    <property type="nucleotide sequence ID" value="NZ_BAAAPO010000026.1"/>
</dbReference>
<feature type="compositionally biased region" description="Gly residues" evidence="1">
    <location>
        <begin position="54"/>
        <end position="71"/>
    </location>
</feature>
<feature type="signal peptide" evidence="2">
    <location>
        <begin position="1"/>
        <end position="29"/>
    </location>
</feature>
<feature type="compositionally biased region" description="Gly residues" evidence="1">
    <location>
        <begin position="224"/>
        <end position="245"/>
    </location>
</feature>
<proteinExistence type="predicted"/>
<feature type="chain" id="PRO_5047316687" evidence="2">
    <location>
        <begin position="30"/>
        <end position="274"/>
    </location>
</feature>
<gene>
    <name evidence="3" type="ORF">GCM10009811_16700</name>
</gene>
<feature type="compositionally biased region" description="Low complexity" evidence="1">
    <location>
        <begin position="31"/>
        <end position="53"/>
    </location>
</feature>